<reference evidence="8" key="1">
    <citation type="journal article" date="2019" name="Int. J. Syst. Evol. Microbiol.">
        <title>The Global Catalogue of Microorganisms (GCM) 10K type strain sequencing project: providing services to taxonomists for standard genome sequencing and annotation.</title>
        <authorList>
            <consortium name="The Broad Institute Genomics Platform"/>
            <consortium name="The Broad Institute Genome Sequencing Center for Infectious Disease"/>
            <person name="Wu L."/>
            <person name="Ma J."/>
        </authorList>
    </citation>
    <scope>NUCLEOTIDE SEQUENCE [LARGE SCALE GENOMIC DNA]</scope>
    <source>
        <strain evidence="8">CCUG 51943</strain>
    </source>
</reference>
<feature type="domain" description="ABC-2 type transporter transmembrane" evidence="6">
    <location>
        <begin position="59"/>
        <end position="248"/>
    </location>
</feature>
<feature type="transmembrane region" description="Helical" evidence="5">
    <location>
        <begin position="55"/>
        <end position="78"/>
    </location>
</feature>
<proteinExistence type="predicted"/>
<dbReference type="InterPro" id="IPR052902">
    <property type="entry name" value="ABC-2_transporter"/>
</dbReference>
<dbReference type="PANTHER" id="PTHR43027">
    <property type="entry name" value="DOXORUBICIN RESISTANCE ABC TRANSPORTER PERMEASE PROTEIN DRRC-RELATED"/>
    <property type="match status" value="1"/>
</dbReference>
<evidence type="ECO:0000256" key="4">
    <source>
        <dbReference type="ARBA" id="ARBA00023136"/>
    </source>
</evidence>
<keyword evidence="4 5" id="KW-0472">Membrane</keyword>
<evidence type="ECO:0000256" key="5">
    <source>
        <dbReference type="SAM" id="Phobius"/>
    </source>
</evidence>
<evidence type="ECO:0000256" key="3">
    <source>
        <dbReference type="ARBA" id="ARBA00022989"/>
    </source>
</evidence>
<comment type="subcellular location">
    <subcellularLocation>
        <location evidence="1">Membrane</location>
        <topology evidence="1">Multi-pass membrane protein</topology>
    </subcellularLocation>
</comment>
<accession>A0ABW1QDQ6</accession>
<keyword evidence="3 5" id="KW-1133">Transmembrane helix</keyword>
<feature type="transmembrane region" description="Helical" evidence="5">
    <location>
        <begin position="133"/>
        <end position="154"/>
    </location>
</feature>
<evidence type="ECO:0000313" key="7">
    <source>
        <dbReference type="EMBL" id="MFC6146799.1"/>
    </source>
</evidence>
<name>A0ABW1QDQ6_9CORY</name>
<protein>
    <submittedName>
        <fullName evidence="7">ABC transporter permease</fullName>
    </submittedName>
</protein>
<organism evidence="7 8">
    <name type="scientific">Corynebacterium nasicanis</name>
    <dbReference type="NCBI Taxonomy" id="1448267"/>
    <lineage>
        <taxon>Bacteria</taxon>
        <taxon>Bacillati</taxon>
        <taxon>Actinomycetota</taxon>
        <taxon>Actinomycetes</taxon>
        <taxon>Mycobacteriales</taxon>
        <taxon>Corynebacteriaceae</taxon>
        <taxon>Corynebacterium</taxon>
    </lineage>
</organism>
<evidence type="ECO:0000256" key="1">
    <source>
        <dbReference type="ARBA" id="ARBA00004141"/>
    </source>
</evidence>
<feature type="transmembrane region" description="Helical" evidence="5">
    <location>
        <begin position="99"/>
        <end position="127"/>
    </location>
</feature>
<evidence type="ECO:0000259" key="6">
    <source>
        <dbReference type="Pfam" id="PF12698"/>
    </source>
</evidence>
<dbReference type="RefSeq" id="WP_377001450.1">
    <property type="nucleotide sequence ID" value="NZ_JBHSQE010000006.1"/>
</dbReference>
<evidence type="ECO:0000313" key="8">
    <source>
        <dbReference type="Proteomes" id="UP001596244"/>
    </source>
</evidence>
<dbReference type="Pfam" id="PF12698">
    <property type="entry name" value="ABC2_membrane_3"/>
    <property type="match status" value="1"/>
</dbReference>
<sequence>MSTLTRTRSLAQAEGRQFTRNRTIVGMAIFMPLLFPLGLFFLYRSIDTPWMATASALEIFLAFALLFVQFYAVLSMATTRRDEQVLKRLRTGEATDREILTALCIPGAVLLMVMSILLGAVLLLGGAPRPVNLVPLVVALLLGIVLSSALALLTSAFTSNAEAAQVTSLPVFLLVLGSMSSFRSLAPGPAAEIIDRTPFALIFDLVQLGWLGSFSPETPALGAGEVFAESWQKMLLLALWTLAAGWAAHRHMRWDTHR</sequence>
<dbReference type="PANTHER" id="PTHR43027:SF2">
    <property type="entry name" value="TRANSPORT PERMEASE PROTEIN"/>
    <property type="match status" value="1"/>
</dbReference>
<keyword evidence="2 5" id="KW-0812">Transmembrane</keyword>
<evidence type="ECO:0000256" key="2">
    <source>
        <dbReference type="ARBA" id="ARBA00022692"/>
    </source>
</evidence>
<gene>
    <name evidence="7" type="ORF">ACFPUZ_08270</name>
</gene>
<dbReference type="InterPro" id="IPR013525">
    <property type="entry name" value="ABC2_TM"/>
</dbReference>
<keyword evidence="8" id="KW-1185">Reference proteome</keyword>
<dbReference type="EMBL" id="JBHSQE010000006">
    <property type="protein sequence ID" value="MFC6146799.1"/>
    <property type="molecule type" value="Genomic_DNA"/>
</dbReference>
<dbReference type="Proteomes" id="UP001596244">
    <property type="component" value="Unassembled WGS sequence"/>
</dbReference>
<comment type="caution">
    <text evidence="7">The sequence shown here is derived from an EMBL/GenBank/DDBJ whole genome shotgun (WGS) entry which is preliminary data.</text>
</comment>
<feature type="transmembrane region" description="Helical" evidence="5">
    <location>
        <begin position="24"/>
        <end position="43"/>
    </location>
</feature>